<dbReference type="AlphaFoldDB" id="A0A2T2WRF3"/>
<dbReference type="PROSITE" id="PS50887">
    <property type="entry name" value="GGDEF"/>
    <property type="match status" value="1"/>
</dbReference>
<evidence type="ECO:0000259" key="1">
    <source>
        <dbReference type="PROSITE" id="PS50887"/>
    </source>
</evidence>
<dbReference type="NCBIfam" id="TIGR00254">
    <property type="entry name" value="GGDEF"/>
    <property type="match status" value="1"/>
</dbReference>
<dbReference type="InterPro" id="IPR000160">
    <property type="entry name" value="GGDEF_dom"/>
</dbReference>
<feature type="domain" description="GGDEF" evidence="1">
    <location>
        <begin position="528"/>
        <end position="563"/>
    </location>
</feature>
<evidence type="ECO:0000313" key="3">
    <source>
        <dbReference type="Proteomes" id="UP000242705"/>
    </source>
</evidence>
<dbReference type="Gene3D" id="3.30.450.40">
    <property type="match status" value="1"/>
</dbReference>
<dbReference type="InterPro" id="IPR050469">
    <property type="entry name" value="Diguanylate_Cyclase"/>
</dbReference>
<dbReference type="InterPro" id="IPR043128">
    <property type="entry name" value="Rev_trsase/Diguanyl_cyclase"/>
</dbReference>
<dbReference type="GO" id="GO:0005886">
    <property type="term" value="C:plasma membrane"/>
    <property type="evidence" value="ECO:0007669"/>
    <property type="project" value="TreeGrafter"/>
</dbReference>
<organism evidence="2 3">
    <name type="scientific">Sulfobacillus thermosulfidooxidans</name>
    <dbReference type="NCBI Taxonomy" id="28034"/>
    <lineage>
        <taxon>Bacteria</taxon>
        <taxon>Bacillati</taxon>
        <taxon>Bacillota</taxon>
        <taxon>Clostridia</taxon>
        <taxon>Eubacteriales</taxon>
        <taxon>Clostridiales Family XVII. Incertae Sedis</taxon>
        <taxon>Sulfobacillus</taxon>
    </lineage>
</organism>
<accession>A0A2T2WRF3</accession>
<dbReference type="Pfam" id="PF13185">
    <property type="entry name" value="GAF_2"/>
    <property type="match status" value="1"/>
</dbReference>
<sequence>MKTDRVLSPKTLRMTDKAHGSADDAIRQFVLDFYGHLREHRAVQSLWNRASEAQKIDLLHIHERYVEAVVQNSTLKTRMMRAKQLALRYERMGLPLWCLSQASSHLAQWLAKSPESLVDTKENALQSLPVIMEDLSFQYAELSKRRDHEWKILMDVTALLERHEASMGLPEVLALFTQSQAVTGIWIGSWSETDDQLITQHLMGIKEISPDDLRKWLQHLRSQGQWIIGRGIACDKENRACHTRHTPVSPHWWQSAFVLPLHTESTGSRDTYTICIFFSPIPRYFMQQPQKDLWQQIAHKIHTVMTSTIKTAVPAEATLPAERLYHALLNAVQALFRPRSDLALLQAVCDHLISSGLFLAAWIARPDASGTFQLVAAAGWGTEQLSHYPVSIYDDGPLIAKVWKQGTIQLHQHHHQLPGTDDWHAFLKAQGWAAGAAVPIDRGNERYAVLSLTTSKPHVFNETVVDLIVHISRLITLSLDAWDNTRKIQQEKQHHQWLAQHDTLTQLFNRSAVYEQLPALLATASDTKWVGIALLDLDNFKTINDTWGHAAGDAVLRILGQRL</sequence>
<dbReference type="InterPro" id="IPR029016">
    <property type="entry name" value="GAF-like_dom_sf"/>
</dbReference>
<dbReference type="GO" id="GO:0043709">
    <property type="term" value="P:cell adhesion involved in single-species biofilm formation"/>
    <property type="evidence" value="ECO:0007669"/>
    <property type="project" value="TreeGrafter"/>
</dbReference>
<dbReference type="SUPFAM" id="SSF55781">
    <property type="entry name" value="GAF domain-like"/>
    <property type="match status" value="1"/>
</dbReference>
<name>A0A2T2WRF3_SULTH</name>
<dbReference type="Pfam" id="PF00990">
    <property type="entry name" value="GGDEF"/>
    <property type="match status" value="1"/>
</dbReference>
<feature type="non-terminal residue" evidence="2">
    <location>
        <position position="563"/>
    </location>
</feature>
<dbReference type="PANTHER" id="PTHR45138:SF9">
    <property type="entry name" value="DIGUANYLATE CYCLASE DGCM-RELATED"/>
    <property type="match status" value="1"/>
</dbReference>
<protein>
    <recommendedName>
        <fullName evidence="1">GGDEF domain-containing protein</fullName>
    </recommendedName>
</protein>
<proteinExistence type="predicted"/>
<dbReference type="InterPro" id="IPR029787">
    <property type="entry name" value="Nucleotide_cyclase"/>
</dbReference>
<gene>
    <name evidence="2" type="ORF">C7B47_13805</name>
</gene>
<dbReference type="Proteomes" id="UP000242705">
    <property type="component" value="Unassembled WGS sequence"/>
</dbReference>
<dbReference type="InterPro" id="IPR003018">
    <property type="entry name" value="GAF"/>
</dbReference>
<dbReference type="SUPFAM" id="SSF55073">
    <property type="entry name" value="Nucleotide cyclase"/>
    <property type="match status" value="1"/>
</dbReference>
<comment type="caution">
    <text evidence="2">The sequence shown here is derived from an EMBL/GenBank/DDBJ whole genome shotgun (WGS) entry which is preliminary data.</text>
</comment>
<dbReference type="Gene3D" id="3.30.70.270">
    <property type="match status" value="1"/>
</dbReference>
<dbReference type="GO" id="GO:1902201">
    <property type="term" value="P:negative regulation of bacterial-type flagellum-dependent cell motility"/>
    <property type="evidence" value="ECO:0007669"/>
    <property type="project" value="TreeGrafter"/>
</dbReference>
<dbReference type="EMBL" id="PXYX01000042">
    <property type="protein sequence ID" value="PSR24808.1"/>
    <property type="molecule type" value="Genomic_DNA"/>
</dbReference>
<reference evidence="2 3" key="1">
    <citation type="journal article" date="2014" name="BMC Genomics">
        <title>Comparison of environmental and isolate Sulfobacillus genomes reveals diverse carbon, sulfur, nitrogen, and hydrogen metabolisms.</title>
        <authorList>
            <person name="Justice N.B."/>
            <person name="Norman A."/>
            <person name="Brown C.T."/>
            <person name="Singh A."/>
            <person name="Thomas B.C."/>
            <person name="Banfield J.F."/>
        </authorList>
    </citation>
    <scope>NUCLEOTIDE SEQUENCE [LARGE SCALE GENOMIC DNA]</scope>
    <source>
        <strain evidence="2">AMDSBA5</strain>
    </source>
</reference>
<dbReference type="CDD" id="cd01949">
    <property type="entry name" value="GGDEF"/>
    <property type="match status" value="1"/>
</dbReference>
<evidence type="ECO:0000313" key="2">
    <source>
        <dbReference type="EMBL" id="PSR24808.1"/>
    </source>
</evidence>
<dbReference type="GO" id="GO:0052621">
    <property type="term" value="F:diguanylate cyclase activity"/>
    <property type="evidence" value="ECO:0007669"/>
    <property type="project" value="TreeGrafter"/>
</dbReference>
<dbReference type="PANTHER" id="PTHR45138">
    <property type="entry name" value="REGULATORY COMPONENTS OF SENSORY TRANSDUCTION SYSTEM"/>
    <property type="match status" value="1"/>
</dbReference>